<sequence length="149" mass="16282">CFIDRYAQTIIVNATNRPACNHTRLTTLSSPDKVSKWSRIVLSLSYPLIKAGKRRASGLMPPTTTYLAAGAVALNLSASRNSNSVRSRSRCTLTATRRIRPECAAVYFSSDGEEIRCDGGFTAEHKHNPESIARCSVDANQIHTNIGDN</sequence>
<dbReference type="Proteomes" id="UP000054007">
    <property type="component" value="Unassembled WGS sequence"/>
</dbReference>
<evidence type="ECO:0000313" key="1">
    <source>
        <dbReference type="EMBL" id="KIY68801.1"/>
    </source>
</evidence>
<evidence type="ECO:0000313" key="2">
    <source>
        <dbReference type="Proteomes" id="UP000054007"/>
    </source>
</evidence>
<accession>A0A0D7BGM4</accession>
<protein>
    <submittedName>
        <fullName evidence="1">Uncharacterized protein</fullName>
    </submittedName>
</protein>
<gene>
    <name evidence="1" type="ORF">CYLTODRAFT_410153</name>
</gene>
<dbReference type="AlphaFoldDB" id="A0A0D7BGM4"/>
<name>A0A0D7BGM4_9AGAR</name>
<feature type="non-terminal residue" evidence="1">
    <location>
        <position position="1"/>
    </location>
</feature>
<dbReference type="EMBL" id="KN880496">
    <property type="protein sequence ID" value="KIY68801.1"/>
    <property type="molecule type" value="Genomic_DNA"/>
</dbReference>
<reference evidence="1 2" key="1">
    <citation type="journal article" date="2015" name="Fungal Genet. Biol.">
        <title>Evolution of novel wood decay mechanisms in Agaricales revealed by the genome sequences of Fistulina hepatica and Cylindrobasidium torrendii.</title>
        <authorList>
            <person name="Floudas D."/>
            <person name="Held B.W."/>
            <person name="Riley R."/>
            <person name="Nagy L.G."/>
            <person name="Koehler G."/>
            <person name="Ransdell A.S."/>
            <person name="Younus H."/>
            <person name="Chow J."/>
            <person name="Chiniquy J."/>
            <person name="Lipzen A."/>
            <person name="Tritt A."/>
            <person name="Sun H."/>
            <person name="Haridas S."/>
            <person name="LaButti K."/>
            <person name="Ohm R.A."/>
            <person name="Kues U."/>
            <person name="Blanchette R.A."/>
            <person name="Grigoriev I.V."/>
            <person name="Minto R.E."/>
            <person name="Hibbett D.S."/>
        </authorList>
    </citation>
    <scope>NUCLEOTIDE SEQUENCE [LARGE SCALE GENOMIC DNA]</scope>
    <source>
        <strain evidence="1 2">FP15055 ss-10</strain>
    </source>
</reference>
<proteinExistence type="predicted"/>
<keyword evidence="2" id="KW-1185">Reference proteome</keyword>
<organism evidence="1 2">
    <name type="scientific">Cylindrobasidium torrendii FP15055 ss-10</name>
    <dbReference type="NCBI Taxonomy" id="1314674"/>
    <lineage>
        <taxon>Eukaryota</taxon>
        <taxon>Fungi</taxon>
        <taxon>Dikarya</taxon>
        <taxon>Basidiomycota</taxon>
        <taxon>Agaricomycotina</taxon>
        <taxon>Agaricomycetes</taxon>
        <taxon>Agaricomycetidae</taxon>
        <taxon>Agaricales</taxon>
        <taxon>Marasmiineae</taxon>
        <taxon>Physalacriaceae</taxon>
        <taxon>Cylindrobasidium</taxon>
    </lineage>
</organism>